<proteinExistence type="predicted"/>
<sequence>MPGTTGTLLVFKSFNIKSGLSVSLAYILEATLLGPSIPEPKVPNRPSRADAIAADACLSLIPNPTSASLPSPPISNFQLSPMSKPHAINGVGVNPPPCPPSVGGTVYPAPGAINPGASSMESRASSGLWDAAGRQNPFAAHAAL</sequence>
<protein>
    <submittedName>
        <fullName evidence="1">Uncharacterized protein</fullName>
    </submittedName>
</protein>
<reference evidence="1 2" key="1">
    <citation type="journal article" date="2014" name="BMC Genomics">
        <title>Comparative genome sequencing reveals chemotype-specific gene clusters in the toxigenic black mold Stachybotrys.</title>
        <authorList>
            <person name="Semeiks J."/>
            <person name="Borek D."/>
            <person name="Otwinowski Z."/>
            <person name="Grishin N.V."/>
        </authorList>
    </citation>
    <scope>NUCLEOTIDE SEQUENCE [LARGE SCALE GENOMIC DNA]</scope>
    <source>
        <strain evidence="1 2">IBT 40285</strain>
    </source>
</reference>
<dbReference type="InParanoid" id="A0A084QDP1"/>
<gene>
    <name evidence="1" type="ORF">S40285_09963</name>
</gene>
<evidence type="ECO:0000313" key="2">
    <source>
        <dbReference type="Proteomes" id="UP000028524"/>
    </source>
</evidence>
<accession>A0A084QDP1</accession>
<dbReference type="Proteomes" id="UP000028524">
    <property type="component" value="Unassembled WGS sequence"/>
</dbReference>
<dbReference type="HOGENOM" id="CLU_1797718_0_0_1"/>
<name>A0A084QDP1_STAC4</name>
<keyword evidence="2" id="KW-1185">Reference proteome</keyword>
<evidence type="ECO:0000313" key="1">
    <source>
        <dbReference type="EMBL" id="KFA62076.1"/>
    </source>
</evidence>
<dbReference type="AlphaFoldDB" id="A0A084QDP1"/>
<dbReference type="EMBL" id="KL660818">
    <property type="protein sequence ID" value="KFA62076.1"/>
    <property type="molecule type" value="Genomic_DNA"/>
</dbReference>
<organism evidence="1 2">
    <name type="scientific">Stachybotrys chlorohalonatus (strain IBT 40285)</name>
    <dbReference type="NCBI Taxonomy" id="1283841"/>
    <lineage>
        <taxon>Eukaryota</taxon>
        <taxon>Fungi</taxon>
        <taxon>Dikarya</taxon>
        <taxon>Ascomycota</taxon>
        <taxon>Pezizomycotina</taxon>
        <taxon>Sordariomycetes</taxon>
        <taxon>Hypocreomycetidae</taxon>
        <taxon>Hypocreales</taxon>
        <taxon>Stachybotryaceae</taxon>
        <taxon>Stachybotrys</taxon>
    </lineage>
</organism>